<gene>
    <name evidence="1" type="ordered locus">YPK_0884</name>
</gene>
<sequence length="76" mass="8548">MPSNITISLTTPHVTKERYSELTGLSIRVIESMLDDGRLSTYRHRLKKDGGREIVLINLAALTIDAISSHEIKFSH</sequence>
<dbReference type="EMBL" id="CP000950">
    <property type="protein sequence ID" value="ACA67185.1"/>
    <property type="molecule type" value="Genomic_DNA"/>
</dbReference>
<reference evidence="1" key="1">
    <citation type="submission" date="2008-02" db="EMBL/GenBank/DDBJ databases">
        <title>Complete sequence of Yersinia pseudotuberculosis YPIII.</title>
        <authorList>
            <consortium name="US DOE Joint Genome Institute"/>
            <person name="Challacombe J.F."/>
            <person name="Bruce D."/>
            <person name="Detter J.C."/>
            <person name="Green L."/>
            <person name="Land M."/>
            <person name="Munk C."/>
            <person name="Lindler L.E."/>
            <person name="Nikolich M.P."/>
            <person name="Brettin T."/>
        </authorList>
    </citation>
    <scope>NUCLEOTIDE SEQUENCE</scope>
    <source>
        <strain evidence="1">YPIII</strain>
    </source>
</reference>
<dbReference type="KEGG" id="ypy:YPK_0884"/>
<dbReference type="AlphaFoldDB" id="A0A0H3B186"/>
<name>A0A0H3B186_YERPY</name>
<protein>
    <recommendedName>
        <fullName evidence="2">DNA-binding protein</fullName>
    </recommendedName>
</protein>
<evidence type="ECO:0000313" key="1">
    <source>
        <dbReference type="EMBL" id="ACA67185.1"/>
    </source>
</evidence>
<dbReference type="RefSeq" id="WP_012303667.1">
    <property type="nucleotide sequence ID" value="NZ_CP009792.1"/>
</dbReference>
<dbReference type="PATRIC" id="fig|502800.11.peg.1510"/>
<organism evidence="1">
    <name type="scientific">Yersinia pseudotuberculosis serotype O:3 (strain YPIII)</name>
    <dbReference type="NCBI Taxonomy" id="502800"/>
    <lineage>
        <taxon>Bacteria</taxon>
        <taxon>Pseudomonadati</taxon>
        <taxon>Pseudomonadota</taxon>
        <taxon>Gammaproteobacteria</taxon>
        <taxon>Enterobacterales</taxon>
        <taxon>Yersiniaceae</taxon>
        <taxon>Yersinia</taxon>
    </lineage>
</organism>
<proteinExistence type="predicted"/>
<evidence type="ECO:0008006" key="2">
    <source>
        <dbReference type="Google" id="ProtNLM"/>
    </source>
</evidence>
<accession>A0A0H3B186</accession>